<dbReference type="RefSeq" id="WP_337717833.1">
    <property type="nucleotide sequence ID" value="NZ_JBBEUB010000010.1"/>
</dbReference>
<keyword evidence="3" id="KW-1185">Reference proteome</keyword>
<dbReference type="PANTHER" id="PTHR43355:SF2">
    <property type="entry name" value="FLAVIN REDUCTASE (NADPH)"/>
    <property type="match status" value="1"/>
</dbReference>
<dbReference type="InterPro" id="IPR016040">
    <property type="entry name" value="NAD(P)-bd_dom"/>
</dbReference>
<evidence type="ECO:0000313" key="3">
    <source>
        <dbReference type="Proteomes" id="UP001378956"/>
    </source>
</evidence>
<accession>A0ABU8NSL8</accession>
<evidence type="ECO:0000259" key="1">
    <source>
        <dbReference type="Pfam" id="PF13460"/>
    </source>
</evidence>
<sequence>MTNHIKVALIGATGKAGSYLLKTLLNQGYTVKALIRNPSSYNYLHPNLEIVRGDIKDLETANELIKNCGVVISALGQAKDEPLIASVAAHNIIKAMNKQQIKRYIFLTGLNIDVPGDKKSMKTVQASTWMKETFPVFVADKEKAFEIVKMSGLDWTMVRLPWIEQTEEVRNLTVSLEDSPGEKISTTDLAHFLIDQILETDFIGKAPFVASL</sequence>
<proteinExistence type="predicted"/>
<dbReference type="SUPFAM" id="SSF51735">
    <property type="entry name" value="NAD(P)-binding Rossmann-fold domains"/>
    <property type="match status" value="1"/>
</dbReference>
<dbReference type="PANTHER" id="PTHR43355">
    <property type="entry name" value="FLAVIN REDUCTASE (NADPH)"/>
    <property type="match status" value="1"/>
</dbReference>
<dbReference type="InterPro" id="IPR051606">
    <property type="entry name" value="Polyketide_Oxido-like"/>
</dbReference>
<dbReference type="InterPro" id="IPR036291">
    <property type="entry name" value="NAD(P)-bd_dom_sf"/>
</dbReference>
<dbReference type="Proteomes" id="UP001378956">
    <property type="component" value="Unassembled WGS sequence"/>
</dbReference>
<dbReference type="Gene3D" id="3.40.50.720">
    <property type="entry name" value="NAD(P)-binding Rossmann-like Domain"/>
    <property type="match status" value="1"/>
</dbReference>
<evidence type="ECO:0000313" key="2">
    <source>
        <dbReference type="EMBL" id="MEJ2905269.1"/>
    </source>
</evidence>
<comment type="caution">
    <text evidence="2">The sequence shown here is derived from an EMBL/GenBank/DDBJ whole genome shotgun (WGS) entry which is preliminary data.</text>
</comment>
<feature type="domain" description="NAD(P)-binding" evidence="1">
    <location>
        <begin position="11"/>
        <end position="198"/>
    </location>
</feature>
<reference evidence="2 3" key="1">
    <citation type="submission" date="2024-03" db="EMBL/GenBank/DDBJ databases">
        <title>Sequence of Lycoming College Course Isolates.</title>
        <authorList>
            <person name="Plotts O."/>
            <person name="Newman J."/>
        </authorList>
    </citation>
    <scope>NUCLEOTIDE SEQUENCE [LARGE SCALE GENOMIC DNA]</scope>
    <source>
        <strain evidence="2 3">CJB-3</strain>
    </source>
</reference>
<gene>
    <name evidence="2" type="ORF">WAE58_22675</name>
</gene>
<dbReference type="EMBL" id="JBBEUB010000010">
    <property type="protein sequence ID" value="MEJ2905269.1"/>
    <property type="molecule type" value="Genomic_DNA"/>
</dbReference>
<organism evidence="2 3">
    <name type="scientific">Pedobacter panaciterrae</name>
    <dbReference type="NCBI Taxonomy" id="363849"/>
    <lineage>
        <taxon>Bacteria</taxon>
        <taxon>Pseudomonadati</taxon>
        <taxon>Bacteroidota</taxon>
        <taxon>Sphingobacteriia</taxon>
        <taxon>Sphingobacteriales</taxon>
        <taxon>Sphingobacteriaceae</taxon>
        <taxon>Pedobacter</taxon>
    </lineage>
</organism>
<name>A0ABU8NSL8_9SPHI</name>
<protein>
    <submittedName>
        <fullName evidence="2">NAD(P)H-binding protein</fullName>
    </submittedName>
</protein>
<dbReference type="Pfam" id="PF13460">
    <property type="entry name" value="NAD_binding_10"/>
    <property type="match status" value="1"/>
</dbReference>